<dbReference type="InterPro" id="IPR058130">
    <property type="entry name" value="PEA_transf_C"/>
</dbReference>
<sequence>MKKRISALFHYYFILPIIEQFPLFIFSFLLTTIDTAKLLHTCILEPLASNNYYNWLTVCRFFSISVICSFILSFIVYVSKKRWVKIMMYTIPLSLFTVNQFLKNNFGHALDPAYVIIMGETNNKETTEFLHYFLFSKTNIKFIVFLSILVLLIIFVERFRTQIFLFIKKSRLQYIIGTIFLSFLLYGTYSLVYLSGLFQCRSLKDLDIWSAQYNEFYYDYYTRMLYSLYAPIPASYEINKNIEITTAAYQKTRYKNNNDSLNLIFVIGESYIKSHASIYGYRLNTTPNLKHEVENGNLFVFTNVITPYNTTSMSVKNIMSCNNFSGGEQWQDFPYFPAIFKSCGYNVYYWDNQNKVGQHSDFTLNSFLSNDVIRSLSYTRWNDSIYQYDGALIDDFFNKNRTTSDNNLIILHLWGQHLDAKERYPHCNEFNHFTSDSINWRKEKWITSTIKQEIAEYDNAVLYNDDVMKKIINHYRNTNAVIVYLSDHGEEIYDYRNSKGRKNIPMNRMLLKYQYEIPFVIWCSDTYKKKHPKLISLFQSALNTPMTSDNVCNLLFRIASLKTPYYRKKYDILSSNYICYKRIVADKIDYDKIMKRNNF</sequence>
<dbReference type="GO" id="GO:0005886">
    <property type="term" value="C:plasma membrane"/>
    <property type="evidence" value="ECO:0007669"/>
    <property type="project" value="UniProtKB-SubCell"/>
</dbReference>
<dbReference type="AlphaFoldDB" id="A0A2M8M6U6"/>
<feature type="transmembrane region" description="Helical" evidence="7">
    <location>
        <begin position="172"/>
        <end position="194"/>
    </location>
</feature>
<dbReference type="EMBL" id="PGGD01000001">
    <property type="protein sequence ID" value="PJE99922.1"/>
    <property type="molecule type" value="Genomic_DNA"/>
</dbReference>
<evidence type="ECO:0000313" key="9">
    <source>
        <dbReference type="EMBL" id="PJE99922.1"/>
    </source>
</evidence>
<keyword evidence="3" id="KW-0808">Transferase</keyword>
<dbReference type="SUPFAM" id="SSF53649">
    <property type="entry name" value="Alkaline phosphatase-like"/>
    <property type="match status" value="1"/>
</dbReference>
<gene>
    <name evidence="9" type="ORF">CUB97_00710</name>
</gene>
<evidence type="ECO:0000259" key="8">
    <source>
        <dbReference type="Pfam" id="PF00884"/>
    </source>
</evidence>
<accession>A0A2M8M6U6</accession>
<evidence type="ECO:0000256" key="6">
    <source>
        <dbReference type="ARBA" id="ARBA00023136"/>
    </source>
</evidence>
<feature type="transmembrane region" description="Helical" evidence="7">
    <location>
        <begin position="12"/>
        <end position="33"/>
    </location>
</feature>
<dbReference type="InterPro" id="IPR040423">
    <property type="entry name" value="PEA_transferase"/>
</dbReference>
<dbReference type="GO" id="GO:0009244">
    <property type="term" value="P:lipopolysaccharide core region biosynthetic process"/>
    <property type="evidence" value="ECO:0007669"/>
    <property type="project" value="TreeGrafter"/>
</dbReference>
<evidence type="ECO:0000313" key="10">
    <source>
        <dbReference type="Proteomes" id="UP000228641"/>
    </source>
</evidence>
<dbReference type="InterPro" id="IPR017850">
    <property type="entry name" value="Alkaline_phosphatase_core_sf"/>
</dbReference>
<dbReference type="CDD" id="cd16017">
    <property type="entry name" value="LptA"/>
    <property type="match status" value="1"/>
</dbReference>
<dbReference type="GO" id="GO:0016776">
    <property type="term" value="F:phosphotransferase activity, phosphate group as acceptor"/>
    <property type="evidence" value="ECO:0007669"/>
    <property type="project" value="TreeGrafter"/>
</dbReference>
<organism evidence="9 10">
    <name type="scientific">Prevotella intermedia</name>
    <dbReference type="NCBI Taxonomy" id="28131"/>
    <lineage>
        <taxon>Bacteria</taxon>
        <taxon>Pseudomonadati</taxon>
        <taxon>Bacteroidota</taxon>
        <taxon>Bacteroidia</taxon>
        <taxon>Bacteroidales</taxon>
        <taxon>Prevotellaceae</taxon>
        <taxon>Prevotella</taxon>
    </lineage>
</organism>
<reference evidence="9 10" key="1">
    <citation type="submission" date="2017-11" db="EMBL/GenBank/DDBJ databases">
        <title>Genome sequencing of Prevotella intermedia KCOM 1779.</title>
        <authorList>
            <person name="Kook J.-K."/>
            <person name="Park S.-N."/>
            <person name="Lim Y.K."/>
        </authorList>
    </citation>
    <scope>NUCLEOTIDE SEQUENCE [LARGE SCALE GENOMIC DNA]</scope>
    <source>
        <strain evidence="9 10">KCOM 1779</strain>
    </source>
</reference>
<evidence type="ECO:0000256" key="5">
    <source>
        <dbReference type="ARBA" id="ARBA00022989"/>
    </source>
</evidence>
<comment type="subcellular location">
    <subcellularLocation>
        <location evidence="1">Cell membrane</location>
        <topology evidence="1">Multi-pass membrane protein</topology>
    </subcellularLocation>
</comment>
<protein>
    <submittedName>
        <fullName evidence="9">Arylsulfatase</fullName>
    </submittedName>
</protein>
<keyword evidence="4 7" id="KW-0812">Transmembrane</keyword>
<feature type="transmembrane region" description="Helical" evidence="7">
    <location>
        <begin position="53"/>
        <end position="79"/>
    </location>
</feature>
<name>A0A2M8M6U6_PREIN</name>
<feature type="domain" description="Sulfatase N-terminal" evidence="8">
    <location>
        <begin position="262"/>
        <end position="537"/>
    </location>
</feature>
<proteinExistence type="predicted"/>
<evidence type="ECO:0000256" key="7">
    <source>
        <dbReference type="SAM" id="Phobius"/>
    </source>
</evidence>
<comment type="caution">
    <text evidence="9">The sequence shown here is derived from an EMBL/GenBank/DDBJ whole genome shotgun (WGS) entry which is preliminary data.</text>
</comment>
<evidence type="ECO:0000256" key="2">
    <source>
        <dbReference type="ARBA" id="ARBA00022475"/>
    </source>
</evidence>
<dbReference type="PANTHER" id="PTHR30443">
    <property type="entry name" value="INNER MEMBRANE PROTEIN"/>
    <property type="match status" value="1"/>
</dbReference>
<keyword evidence="2" id="KW-1003">Cell membrane</keyword>
<dbReference type="PANTHER" id="PTHR30443:SF2">
    <property type="entry name" value="PHOSPHOETHANOLAMINE TRANSFERASE EPTC"/>
    <property type="match status" value="1"/>
</dbReference>
<evidence type="ECO:0000256" key="3">
    <source>
        <dbReference type="ARBA" id="ARBA00022679"/>
    </source>
</evidence>
<feature type="transmembrane region" description="Helical" evidence="7">
    <location>
        <begin position="140"/>
        <end position="160"/>
    </location>
</feature>
<dbReference type="Proteomes" id="UP000228641">
    <property type="component" value="Unassembled WGS sequence"/>
</dbReference>
<dbReference type="Pfam" id="PF00884">
    <property type="entry name" value="Sulfatase"/>
    <property type="match status" value="1"/>
</dbReference>
<evidence type="ECO:0000256" key="4">
    <source>
        <dbReference type="ARBA" id="ARBA00022692"/>
    </source>
</evidence>
<evidence type="ECO:0000256" key="1">
    <source>
        <dbReference type="ARBA" id="ARBA00004651"/>
    </source>
</evidence>
<keyword evidence="6 7" id="KW-0472">Membrane</keyword>
<feature type="transmembrane region" description="Helical" evidence="7">
    <location>
        <begin position="86"/>
        <end position="102"/>
    </location>
</feature>
<keyword evidence="5 7" id="KW-1133">Transmembrane helix</keyword>
<dbReference type="InterPro" id="IPR000917">
    <property type="entry name" value="Sulfatase_N"/>
</dbReference>
<dbReference type="Gene3D" id="3.40.720.10">
    <property type="entry name" value="Alkaline Phosphatase, subunit A"/>
    <property type="match status" value="1"/>
</dbReference>